<protein>
    <submittedName>
        <fullName evidence="2">Uncharacterized protein</fullName>
    </submittedName>
</protein>
<evidence type="ECO:0000313" key="2">
    <source>
        <dbReference type="EMBL" id="ORP07854.1"/>
    </source>
</evidence>
<keyword evidence="1" id="KW-0472">Membrane</keyword>
<evidence type="ECO:0000313" key="3">
    <source>
        <dbReference type="Proteomes" id="UP000193206"/>
    </source>
</evidence>
<name>A0A1X1L8C3_STRMT</name>
<feature type="transmembrane region" description="Helical" evidence="1">
    <location>
        <begin position="12"/>
        <end position="31"/>
    </location>
</feature>
<dbReference type="AlphaFoldDB" id="A0A1X1L8C3"/>
<keyword evidence="1" id="KW-1133">Transmembrane helix</keyword>
<keyword evidence="1" id="KW-0812">Transmembrane</keyword>
<organism evidence="2 3">
    <name type="scientific">Streptococcus mitis</name>
    <dbReference type="NCBI Taxonomy" id="28037"/>
    <lineage>
        <taxon>Bacteria</taxon>
        <taxon>Bacillati</taxon>
        <taxon>Bacillota</taxon>
        <taxon>Bacilli</taxon>
        <taxon>Lactobacillales</taxon>
        <taxon>Streptococcaceae</taxon>
        <taxon>Streptococcus</taxon>
        <taxon>Streptococcus mitis group</taxon>
    </lineage>
</organism>
<comment type="caution">
    <text evidence="2">The sequence shown here is derived from an EMBL/GenBank/DDBJ whole genome shotgun (WGS) entry which is preliminary data.</text>
</comment>
<proteinExistence type="predicted"/>
<accession>A0A1X1L8C3</accession>
<reference evidence="2 3" key="1">
    <citation type="journal article" date="2016" name="Eur. J. Clin. Microbiol. Infect. Dis.">
        <title>Whole genome sequencing as a tool for phylogenetic analysis of clinical strains of Mitis group streptococci.</title>
        <authorList>
            <person name="Rasmussen L.H."/>
            <person name="Dargis R."/>
            <person name="Hojholt K."/>
            <person name="Christensen J.J."/>
            <person name="Skovgaard O."/>
            <person name="Justesen U.S."/>
            <person name="Rosenvinge F.S."/>
            <person name="Moser C."/>
            <person name="Lukjancenko O."/>
            <person name="Rasmussen S."/>
            <person name="Nielsen X.C."/>
        </authorList>
    </citation>
    <scope>NUCLEOTIDE SEQUENCE [LARGE SCALE GENOMIC DNA]</scope>
    <source>
        <strain evidence="2 3">B_009152_10</strain>
    </source>
</reference>
<sequence length="71" mass="8213">MKKVRDDEESLLWSLPVFGIVLLVCILFQVFEVKDNSMLIEHRGGSVVKSVPREPHLADLLSSWFDREDNK</sequence>
<dbReference type="RefSeq" id="WP_084929833.1">
    <property type="nucleotide sequence ID" value="NZ_CAMHUS010000006.1"/>
</dbReference>
<evidence type="ECO:0000256" key="1">
    <source>
        <dbReference type="SAM" id="Phobius"/>
    </source>
</evidence>
<dbReference type="Proteomes" id="UP000193206">
    <property type="component" value="Unassembled WGS sequence"/>
</dbReference>
<gene>
    <name evidence="2" type="ORF">B7692_02740</name>
</gene>
<dbReference type="EMBL" id="NCVN01000010">
    <property type="protein sequence ID" value="ORP07854.1"/>
    <property type="molecule type" value="Genomic_DNA"/>
</dbReference>